<dbReference type="Pfam" id="PF14791">
    <property type="entry name" value="DNA_pol_B_thumb"/>
    <property type="match status" value="1"/>
</dbReference>
<reference evidence="6" key="1">
    <citation type="submission" date="2017-09" db="EMBL/GenBank/DDBJ databases">
        <title>Depth-based differentiation of microbial function through sediment-hosted aquifers and enrichment of novel symbionts in the deep terrestrial subsurface.</title>
        <authorList>
            <person name="Probst A.J."/>
            <person name="Ladd B."/>
            <person name="Jarett J.K."/>
            <person name="Geller-Mcgrath D.E."/>
            <person name="Sieber C.M.K."/>
            <person name="Emerson J.B."/>
            <person name="Anantharaman K."/>
            <person name="Thomas B.C."/>
            <person name="Malmstrom R."/>
            <person name="Stieglmeier M."/>
            <person name="Klingl A."/>
            <person name="Woyke T."/>
            <person name="Ryan C.M."/>
            <person name="Banfield J.F."/>
        </authorList>
    </citation>
    <scope>NUCLEOTIDE SEQUENCE [LARGE SCALE GENOMIC DNA]</scope>
</reference>
<dbReference type="InterPro" id="IPR010996">
    <property type="entry name" value="HHH_MUS81"/>
</dbReference>
<dbReference type="SUPFAM" id="SSF89550">
    <property type="entry name" value="PHP domain-like"/>
    <property type="match status" value="1"/>
</dbReference>
<evidence type="ECO:0000259" key="3">
    <source>
        <dbReference type="SMART" id="SM00481"/>
    </source>
</evidence>
<dbReference type="Pfam" id="PF14716">
    <property type="entry name" value="HHH_8"/>
    <property type="match status" value="1"/>
</dbReference>
<dbReference type="Gene3D" id="3.30.460.10">
    <property type="entry name" value="Beta Polymerase, domain 2"/>
    <property type="match status" value="1"/>
</dbReference>
<dbReference type="GO" id="GO:0042578">
    <property type="term" value="F:phosphoric ester hydrolase activity"/>
    <property type="evidence" value="ECO:0007669"/>
    <property type="project" value="TreeGrafter"/>
</dbReference>
<dbReference type="InterPro" id="IPR043519">
    <property type="entry name" value="NT_sf"/>
</dbReference>
<evidence type="ECO:0000259" key="4">
    <source>
        <dbReference type="SMART" id="SM00483"/>
    </source>
</evidence>
<dbReference type="InterPro" id="IPR047967">
    <property type="entry name" value="PolX_PHP"/>
</dbReference>
<dbReference type="Gene3D" id="3.20.20.140">
    <property type="entry name" value="Metal-dependent hydrolases"/>
    <property type="match status" value="1"/>
</dbReference>
<dbReference type="Pfam" id="PF02811">
    <property type="entry name" value="PHP"/>
    <property type="match status" value="1"/>
</dbReference>
<evidence type="ECO:0000313" key="5">
    <source>
        <dbReference type="EMBL" id="PIR69428.1"/>
    </source>
</evidence>
<dbReference type="Proteomes" id="UP000231503">
    <property type="component" value="Unassembled WGS sequence"/>
</dbReference>
<dbReference type="InterPro" id="IPR029398">
    <property type="entry name" value="PolB_thumb"/>
</dbReference>
<feature type="domain" description="DNA-directed DNA polymerase X" evidence="4">
    <location>
        <begin position="1"/>
        <end position="315"/>
    </location>
</feature>
<dbReference type="CDD" id="cd00141">
    <property type="entry name" value="NT_POLXc"/>
    <property type="match status" value="1"/>
</dbReference>
<dbReference type="CDD" id="cd07436">
    <property type="entry name" value="PHP_PolX"/>
    <property type="match status" value="1"/>
</dbReference>
<dbReference type="InterPro" id="IPR002054">
    <property type="entry name" value="DNA-dir_DNA_pol_X"/>
</dbReference>
<dbReference type="InterPro" id="IPR003141">
    <property type="entry name" value="Pol/His_phosphatase_N"/>
</dbReference>
<dbReference type="Pfam" id="PF14520">
    <property type="entry name" value="HHH_5"/>
    <property type="match status" value="1"/>
</dbReference>
<dbReference type="Gene3D" id="1.10.150.20">
    <property type="entry name" value="5' to 3' exonuclease, C-terminal subdomain"/>
    <property type="match status" value="1"/>
</dbReference>
<dbReference type="InterPro" id="IPR022311">
    <property type="entry name" value="PolX-like"/>
</dbReference>
<dbReference type="InterPro" id="IPR037160">
    <property type="entry name" value="DNA_Pol_thumb_sf"/>
</dbReference>
<accession>A0A2H0TCY7</accession>
<dbReference type="FunFam" id="3.20.20.140:FF:000047">
    <property type="entry name" value="PHP domain-containing protein"/>
    <property type="match status" value="1"/>
</dbReference>
<evidence type="ECO:0000256" key="2">
    <source>
        <dbReference type="ARBA" id="ARBA00022695"/>
    </source>
</evidence>
<keyword evidence="2" id="KW-0548">Nucleotidyltransferase</keyword>
<proteinExistence type="predicted"/>
<evidence type="ECO:0000313" key="6">
    <source>
        <dbReference type="Proteomes" id="UP000231503"/>
    </source>
</evidence>
<dbReference type="GO" id="GO:0005829">
    <property type="term" value="C:cytosol"/>
    <property type="evidence" value="ECO:0007669"/>
    <property type="project" value="TreeGrafter"/>
</dbReference>
<name>A0A2H0TCY7_9BACT</name>
<dbReference type="InterPro" id="IPR004013">
    <property type="entry name" value="PHP_dom"/>
</dbReference>
<dbReference type="SMART" id="SM00481">
    <property type="entry name" value="POLIIIAc"/>
    <property type="match status" value="1"/>
</dbReference>
<keyword evidence="1" id="KW-0808">Transferase</keyword>
<dbReference type="SUPFAM" id="SSF81301">
    <property type="entry name" value="Nucleotidyltransferase"/>
    <property type="match status" value="1"/>
</dbReference>
<comment type="caution">
    <text evidence="5">The sequence shown here is derived from an EMBL/GenBank/DDBJ whole genome shotgun (WGS) entry which is preliminary data.</text>
</comment>
<dbReference type="InterPro" id="IPR050243">
    <property type="entry name" value="PHP_phosphatase"/>
</dbReference>
<protein>
    <submittedName>
        <fullName evidence="5">DNA polymerase III</fullName>
    </submittedName>
</protein>
<feature type="domain" description="Polymerase/histidinol phosphatase N-terminal" evidence="3">
    <location>
        <begin position="339"/>
        <end position="418"/>
    </location>
</feature>
<dbReference type="GO" id="GO:0008270">
    <property type="term" value="F:zinc ion binding"/>
    <property type="evidence" value="ECO:0007669"/>
    <property type="project" value="TreeGrafter"/>
</dbReference>
<sequence>MTNQELAKIFYEMSVLLGMKGIAFKPRAYEEAASSLEALEEDVRSIYKREGLSGLDNIPAVGKGIARDIEHFIIKGTVPEYNRLKREFPIDITGLSAVEGIGPKLMLMLYQERKIKTVADLEKSARAGRLKGLPHMGEKLEQKILKSIAFLKSSHGRMGIGEARPLALHIEERLKRIPSVKRVELAGSLRRWQETIGDLDFLVIADDPEKVMNVFKKMPEVVSVTGSGGTKMSVRMRQGIDADLRVLPEESIGAALQYFTGSKEHNVVLRKIAIKKGYKLNEYGLYKGKKLIEGEDEKRIYKLLGLDWMPPEMRTHTGEIEAAASHTLPSLVGFDDLKGDLQTQTDWTDGADSIEAMAKEAKKIGHEYILITDHTKSLAMTGGADEKKLLRQMKEIDALNKKMRGITILKGAEVNIMKDGSLDIKDGVLAKLDIVGASIHSHFTLPEKEQTERLVRAMNNPHVDIILHPTSRSLLKREPITLNLDTIFRTAKATRTALEINAHPKRLDLNGELAHRAKGYGVKFAISTDAHAVHELHYLEYGIAQARRGWVEKKDVINAWPLKKMMSFLKK</sequence>
<gene>
    <name evidence="5" type="ORF">COU47_03605</name>
</gene>
<dbReference type="GO" id="GO:0003677">
    <property type="term" value="F:DNA binding"/>
    <property type="evidence" value="ECO:0007669"/>
    <property type="project" value="InterPro"/>
</dbReference>
<dbReference type="PANTHER" id="PTHR36928">
    <property type="entry name" value="PHOSPHATASE YCDX-RELATED"/>
    <property type="match status" value="1"/>
</dbReference>
<dbReference type="AlphaFoldDB" id="A0A2H0TCY7"/>
<organism evidence="5 6">
    <name type="scientific">Candidatus Niyogibacteria bacterium CG10_big_fil_rev_8_21_14_0_10_46_36</name>
    <dbReference type="NCBI Taxonomy" id="1974726"/>
    <lineage>
        <taxon>Bacteria</taxon>
        <taxon>Candidatus Niyogiibacteriota</taxon>
    </lineage>
</organism>
<dbReference type="NCBIfam" id="NF006375">
    <property type="entry name" value="PRK08609.1"/>
    <property type="match status" value="1"/>
</dbReference>
<dbReference type="PANTHER" id="PTHR36928:SF1">
    <property type="entry name" value="PHOSPHATASE YCDX-RELATED"/>
    <property type="match status" value="1"/>
</dbReference>
<dbReference type="GO" id="GO:0003887">
    <property type="term" value="F:DNA-directed DNA polymerase activity"/>
    <property type="evidence" value="ECO:0007669"/>
    <property type="project" value="InterPro"/>
</dbReference>
<dbReference type="PIRSF" id="PIRSF005047">
    <property type="entry name" value="UCP005047_YshC"/>
    <property type="match status" value="1"/>
</dbReference>
<dbReference type="EMBL" id="PFCO01000008">
    <property type="protein sequence ID" value="PIR69428.1"/>
    <property type="molecule type" value="Genomic_DNA"/>
</dbReference>
<dbReference type="InterPro" id="IPR027421">
    <property type="entry name" value="DNA_pol_lamdba_lyase_dom_sf"/>
</dbReference>
<dbReference type="SMART" id="SM00483">
    <property type="entry name" value="POLXc"/>
    <property type="match status" value="1"/>
</dbReference>
<dbReference type="Gene3D" id="1.10.150.110">
    <property type="entry name" value="DNA polymerase beta, N-terminal domain-like"/>
    <property type="match status" value="1"/>
</dbReference>
<evidence type="ECO:0000256" key="1">
    <source>
        <dbReference type="ARBA" id="ARBA00022679"/>
    </source>
</evidence>
<dbReference type="SUPFAM" id="SSF47802">
    <property type="entry name" value="DNA polymerase beta, N-terminal domain-like"/>
    <property type="match status" value="1"/>
</dbReference>
<dbReference type="InterPro" id="IPR016195">
    <property type="entry name" value="Pol/histidinol_Pase-like"/>
</dbReference>
<dbReference type="Gene3D" id="3.30.210.10">
    <property type="entry name" value="DNA polymerase, thumb domain"/>
    <property type="match status" value="1"/>
</dbReference>